<reference evidence="1" key="1">
    <citation type="submission" date="2020-10" db="EMBL/GenBank/DDBJ databases">
        <title>The Isolation and Genome Sequence of a Novel Cyanophage S-H38 from the Yellow Sea, China.</title>
        <authorList>
            <person name="Jiang T."/>
        </authorList>
    </citation>
    <scope>NUCLEOTIDE SEQUENCE</scope>
</reference>
<evidence type="ECO:0000313" key="1">
    <source>
        <dbReference type="EMBL" id="QPB08017.1"/>
    </source>
</evidence>
<evidence type="ECO:0000313" key="2">
    <source>
        <dbReference type="Proteomes" id="UP000663144"/>
    </source>
</evidence>
<dbReference type="KEGG" id="vg:77946713"/>
<protein>
    <submittedName>
        <fullName evidence="1">Uncharacterized protein</fullName>
    </submittedName>
</protein>
<dbReference type="RefSeq" id="YP_010670508.1">
    <property type="nucleotide sequence ID" value="NC_070964.1"/>
</dbReference>
<name>A0A873WA14_9CAUD</name>
<sequence>MLELLLSATMACQDADAVIFRIEKHEHLSPEYKLELVETIKDYTPECNHYWDAND</sequence>
<proteinExistence type="predicted"/>
<organism evidence="1 2">
    <name type="scientific">Synechococcus phage S-H38</name>
    <dbReference type="NCBI Taxonomy" id="2783673"/>
    <lineage>
        <taxon>Viruses</taxon>
        <taxon>Duplodnaviria</taxon>
        <taxon>Heunggongvirae</taxon>
        <taxon>Uroviricota</taxon>
        <taxon>Caudoviricetes</taxon>
        <taxon>Pantevenvirales</taxon>
        <taxon>Kyanoviridae</taxon>
        <taxon>Yellowseavirus</taxon>
        <taxon>Yellowseavirus thirtyeight</taxon>
    </lineage>
</organism>
<dbReference type="EMBL" id="MW117965">
    <property type="protein sequence ID" value="QPB08017.1"/>
    <property type="molecule type" value="Genomic_DNA"/>
</dbReference>
<keyword evidence="2" id="KW-1185">Reference proteome</keyword>
<dbReference type="Proteomes" id="UP000663144">
    <property type="component" value="Segment"/>
</dbReference>
<accession>A0A873WA14</accession>
<dbReference type="GeneID" id="77946713"/>